<comment type="caution">
    <text evidence="1">The sequence shown here is derived from an EMBL/GenBank/DDBJ whole genome shotgun (WGS) entry which is preliminary data.</text>
</comment>
<evidence type="ECO:0008006" key="3">
    <source>
        <dbReference type="Google" id="ProtNLM"/>
    </source>
</evidence>
<dbReference type="PANTHER" id="PTHR41913:SF1">
    <property type="entry name" value="DUF1684 DOMAIN-CONTAINING PROTEIN"/>
    <property type="match status" value="1"/>
</dbReference>
<evidence type="ECO:0000313" key="1">
    <source>
        <dbReference type="EMBL" id="GAB78269.1"/>
    </source>
</evidence>
<name>K6VNG0_9MICO</name>
<evidence type="ECO:0000313" key="2">
    <source>
        <dbReference type="Proteomes" id="UP000008495"/>
    </source>
</evidence>
<dbReference type="Proteomes" id="UP000008495">
    <property type="component" value="Unassembled WGS sequence"/>
</dbReference>
<dbReference type="RefSeq" id="WP_006503024.1">
    <property type="nucleotide sequence ID" value="NZ_BAGZ01000008.1"/>
</dbReference>
<dbReference type="EMBL" id="BAGZ01000008">
    <property type="protein sequence ID" value="GAB78269.1"/>
    <property type="molecule type" value="Genomic_DNA"/>
</dbReference>
<dbReference type="Pfam" id="PF07920">
    <property type="entry name" value="DUF1684"/>
    <property type="match status" value="1"/>
</dbReference>
<organism evidence="1 2">
    <name type="scientific">Austwickia chelonae NBRC 105200</name>
    <dbReference type="NCBI Taxonomy" id="1184607"/>
    <lineage>
        <taxon>Bacteria</taxon>
        <taxon>Bacillati</taxon>
        <taxon>Actinomycetota</taxon>
        <taxon>Actinomycetes</taxon>
        <taxon>Micrococcales</taxon>
        <taxon>Dermatophilaceae</taxon>
        <taxon>Austwickia</taxon>
    </lineage>
</organism>
<keyword evidence="2" id="KW-1185">Reference proteome</keyword>
<dbReference type="OrthoDB" id="5493262at2"/>
<dbReference type="InterPro" id="IPR012467">
    <property type="entry name" value="DUF1684"/>
</dbReference>
<gene>
    <name evidence="1" type="ORF">AUCHE_08_05150</name>
</gene>
<dbReference type="eggNOG" id="COG3358">
    <property type="taxonomic scope" value="Bacteria"/>
</dbReference>
<reference evidence="1 2" key="1">
    <citation type="submission" date="2012-08" db="EMBL/GenBank/DDBJ databases">
        <title>Whole genome shotgun sequence of Austwickia chelonae NBRC 105200.</title>
        <authorList>
            <person name="Yoshida I."/>
            <person name="Hosoyama A."/>
            <person name="Tsuchikane K."/>
            <person name="Katsumata H."/>
            <person name="Ando Y."/>
            <person name="Ohji S."/>
            <person name="Hamada M."/>
            <person name="Tamura T."/>
            <person name="Yamazoe A."/>
            <person name="Yamazaki S."/>
            <person name="Fujita N."/>
        </authorList>
    </citation>
    <scope>NUCLEOTIDE SEQUENCE [LARGE SCALE GENOMIC DNA]</scope>
    <source>
        <strain evidence="1 2">NBRC 105200</strain>
    </source>
</reference>
<dbReference type="AlphaFoldDB" id="K6VNG0"/>
<protein>
    <recommendedName>
        <fullName evidence="3">DUF1684 domain-containing protein</fullName>
    </recommendedName>
</protein>
<sequence>MSAGVEETEAVLSPEELAHREWAQERLTAVTGAHGPLALVDFHEVSGRERVIDLPMSAEPGPDGQGVLIVPDEGAQIDIDGTPVTEPTVLSLLRGDGTPLLTCGGTVVDAFSLDGDSVELRIYRAENEQAQRFAGIEVYPFDPELVVRGEFRPYSQATDVTWGFSRESDDGHDKKVPGVVEVEVGGKRYDLVAFLDHGLLVIVFADGTTGRESHAPGRFLKLSGVTGAGPVKVDFNQAFIPPCGFSDYFNCPLPPAENRIEAPVRGGEKHVLWADETDGHRD</sequence>
<dbReference type="STRING" id="100225.SAMN05421595_0785"/>
<dbReference type="PANTHER" id="PTHR41913">
    <property type="entry name" value="DUF1684 DOMAIN-CONTAINING PROTEIN"/>
    <property type="match status" value="1"/>
</dbReference>
<proteinExistence type="predicted"/>
<accession>K6VNG0</accession>